<dbReference type="GO" id="GO:0003677">
    <property type="term" value="F:DNA binding"/>
    <property type="evidence" value="ECO:0007669"/>
    <property type="project" value="UniProtKB-KW"/>
</dbReference>
<dbReference type="Gene3D" id="3.30.450.40">
    <property type="match status" value="1"/>
</dbReference>
<dbReference type="PANTHER" id="PTHR30136:SF24">
    <property type="entry name" value="HTH-TYPE TRANSCRIPTIONAL REPRESSOR ALLR"/>
    <property type="match status" value="1"/>
</dbReference>
<dbReference type="EMBL" id="FNHE01000005">
    <property type="protein sequence ID" value="SDM40017.1"/>
    <property type="molecule type" value="Genomic_DNA"/>
</dbReference>
<dbReference type="InterPro" id="IPR005471">
    <property type="entry name" value="Tscrpt_reg_IclR_N"/>
</dbReference>
<sequence length="247" mass="25697">MSPDGGLSGRQPKAVQSALAVLEAVATAGAGVTAREVAESLELPPATAYRLLNLLVGEEYLVRLPDLRGFALGRKVAGLAGAIAPVRVPSAARTVLAGLRGRVRAGVHLVLYTATSLRVVDEDPDMPLASASLVERHLHATAAGRLLLAEQPEWRELLPPSRLTRLTPSTVATADRLDACLDEVRARGWSQQAGELHPGTACLAVAVRSATGELVAGVVVTSARGAVPVEQLEPARECAAELAPLLS</sequence>
<feature type="domain" description="IclR-ED" evidence="5">
    <location>
        <begin position="75"/>
        <end position="247"/>
    </location>
</feature>
<reference evidence="7" key="1">
    <citation type="submission" date="2016-10" db="EMBL/GenBank/DDBJ databases">
        <authorList>
            <person name="Varghese N."/>
            <person name="Submissions S."/>
        </authorList>
    </citation>
    <scope>NUCLEOTIDE SEQUENCE [LARGE SCALE GENOMIC DNA]</scope>
    <source>
        <strain evidence="7">DSM 45419</strain>
    </source>
</reference>
<proteinExistence type="predicted"/>
<dbReference type="Proteomes" id="UP000198680">
    <property type="component" value="Unassembled WGS sequence"/>
</dbReference>
<keyword evidence="3" id="KW-0804">Transcription</keyword>
<protein>
    <submittedName>
        <fullName evidence="6">Transcriptional regulator, IclR family</fullName>
    </submittedName>
</protein>
<dbReference type="AlphaFoldDB" id="A0A1G9SXH1"/>
<keyword evidence="1" id="KW-0805">Transcription regulation</keyword>
<dbReference type="InterPro" id="IPR029016">
    <property type="entry name" value="GAF-like_dom_sf"/>
</dbReference>
<dbReference type="InterPro" id="IPR014757">
    <property type="entry name" value="Tscrpt_reg_IclR_C"/>
</dbReference>
<dbReference type="GO" id="GO:0003700">
    <property type="term" value="F:DNA-binding transcription factor activity"/>
    <property type="evidence" value="ECO:0007669"/>
    <property type="project" value="TreeGrafter"/>
</dbReference>
<dbReference type="PROSITE" id="PS51078">
    <property type="entry name" value="ICLR_ED"/>
    <property type="match status" value="1"/>
</dbReference>
<dbReference type="InterPro" id="IPR050707">
    <property type="entry name" value="HTH_MetabolicPath_Reg"/>
</dbReference>
<evidence type="ECO:0000259" key="4">
    <source>
        <dbReference type="PROSITE" id="PS51077"/>
    </source>
</evidence>
<evidence type="ECO:0000256" key="3">
    <source>
        <dbReference type="ARBA" id="ARBA00023163"/>
    </source>
</evidence>
<keyword evidence="7" id="KW-1185">Reference proteome</keyword>
<dbReference type="PANTHER" id="PTHR30136">
    <property type="entry name" value="HELIX-TURN-HELIX TRANSCRIPTIONAL REGULATOR, ICLR FAMILY"/>
    <property type="match status" value="1"/>
</dbReference>
<accession>A0A1G9SXH1</accession>
<feature type="domain" description="HTH iclR-type" evidence="4">
    <location>
        <begin position="12"/>
        <end position="74"/>
    </location>
</feature>
<dbReference type="Pfam" id="PF01614">
    <property type="entry name" value="IclR_C"/>
    <property type="match status" value="1"/>
</dbReference>
<dbReference type="SMART" id="SM00346">
    <property type="entry name" value="HTH_ICLR"/>
    <property type="match status" value="1"/>
</dbReference>
<evidence type="ECO:0000259" key="5">
    <source>
        <dbReference type="PROSITE" id="PS51078"/>
    </source>
</evidence>
<dbReference type="RefSeq" id="WP_091218221.1">
    <property type="nucleotide sequence ID" value="NZ_FNHE01000005.1"/>
</dbReference>
<dbReference type="STRING" id="1137991.SAMN05660642_02407"/>
<dbReference type="InterPro" id="IPR036388">
    <property type="entry name" value="WH-like_DNA-bd_sf"/>
</dbReference>
<gene>
    <name evidence="6" type="ORF">SAMN05660642_02407</name>
</gene>
<dbReference type="Pfam" id="PF09339">
    <property type="entry name" value="HTH_IclR"/>
    <property type="match status" value="1"/>
</dbReference>
<dbReference type="SUPFAM" id="SSF46785">
    <property type="entry name" value="Winged helix' DNA-binding domain"/>
    <property type="match status" value="1"/>
</dbReference>
<keyword evidence="2" id="KW-0238">DNA-binding</keyword>
<dbReference type="InterPro" id="IPR036390">
    <property type="entry name" value="WH_DNA-bd_sf"/>
</dbReference>
<evidence type="ECO:0000313" key="7">
    <source>
        <dbReference type="Proteomes" id="UP000198680"/>
    </source>
</evidence>
<evidence type="ECO:0000256" key="1">
    <source>
        <dbReference type="ARBA" id="ARBA00023015"/>
    </source>
</evidence>
<dbReference type="PROSITE" id="PS51077">
    <property type="entry name" value="HTH_ICLR"/>
    <property type="match status" value="1"/>
</dbReference>
<evidence type="ECO:0000313" key="6">
    <source>
        <dbReference type="EMBL" id="SDM40017.1"/>
    </source>
</evidence>
<organism evidence="6 7">
    <name type="scientific">Geodermatophilus siccatus</name>
    <dbReference type="NCBI Taxonomy" id="1137991"/>
    <lineage>
        <taxon>Bacteria</taxon>
        <taxon>Bacillati</taxon>
        <taxon>Actinomycetota</taxon>
        <taxon>Actinomycetes</taxon>
        <taxon>Geodermatophilales</taxon>
        <taxon>Geodermatophilaceae</taxon>
        <taxon>Geodermatophilus</taxon>
    </lineage>
</organism>
<dbReference type="OrthoDB" id="5242615at2"/>
<dbReference type="Gene3D" id="1.10.10.10">
    <property type="entry name" value="Winged helix-like DNA-binding domain superfamily/Winged helix DNA-binding domain"/>
    <property type="match status" value="1"/>
</dbReference>
<evidence type="ECO:0000256" key="2">
    <source>
        <dbReference type="ARBA" id="ARBA00023125"/>
    </source>
</evidence>
<name>A0A1G9SXH1_9ACTN</name>
<dbReference type="SUPFAM" id="SSF55781">
    <property type="entry name" value="GAF domain-like"/>
    <property type="match status" value="1"/>
</dbReference>
<dbReference type="GO" id="GO:0045892">
    <property type="term" value="P:negative regulation of DNA-templated transcription"/>
    <property type="evidence" value="ECO:0007669"/>
    <property type="project" value="TreeGrafter"/>
</dbReference>